<sequence length="73" mass="8396">MIQLSLIINLMYGITISITVISSILSYANKQHYVPTMPFQRLIVNAYWNLSQSSNILMINEMISNGRKRHLPT</sequence>
<gene>
    <name evidence="2" type="ORF">CLUMA_CG009842</name>
</gene>
<keyword evidence="3" id="KW-1185">Reference proteome</keyword>
<proteinExistence type="predicted"/>
<dbReference type="Proteomes" id="UP000183832">
    <property type="component" value="Unassembled WGS sequence"/>
</dbReference>
<keyword evidence="1" id="KW-0472">Membrane</keyword>
<reference evidence="2 3" key="1">
    <citation type="submission" date="2015-04" db="EMBL/GenBank/DDBJ databases">
        <authorList>
            <person name="Syromyatnikov M.Y."/>
            <person name="Popov V.N."/>
        </authorList>
    </citation>
    <scope>NUCLEOTIDE SEQUENCE [LARGE SCALE GENOMIC DNA]</scope>
</reference>
<feature type="transmembrane region" description="Helical" evidence="1">
    <location>
        <begin position="6"/>
        <end position="28"/>
    </location>
</feature>
<organism evidence="2 3">
    <name type="scientific">Clunio marinus</name>
    <dbReference type="NCBI Taxonomy" id="568069"/>
    <lineage>
        <taxon>Eukaryota</taxon>
        <taxon>Metazoa</taxon>
        <taxon>Ecdysozoa</taxon>
        <taxon>Arthropoda</taxon>
        <taxon>Hexapoda</taxon>
        <taxon>Insecta</taxon>
        <taxon>Pterygota</taxon>
        <taxon>Neoptera</taxon>
        <taxon>Endopterygota</taxon>
        <taxon>Diptera</taxon>
        <taxon>Nematocera</taxon>
        <taxon>Chironomoidea</taxon>
        <taxon>Chironomidae</taxon>
        <taxon>Clunio</taxon>
    </lineage>
</organism>
<accession>A0A1J1I9L2</accession>
<protein>
    <submittedName>
        <fullName evidence="2">CLUMA_CG009842, isoform A</fullName>
    </submittedName>
</protein>
<keyword evidence="1" id="KW-1133">Transmembrane helix</keyword>
<evidence type="ECO:0000313" key="2">
    <source>
        <dbReference type="EMBL" id="CRK96426.1"/>
    </source>
</evidence>
<name>A0A1J1I9L2_9DIPT</name>
<evidence type="ECO:0000313" key="3">
    <source>
        <dbReference type="Proteomes" id="UP000183832"/>
    </source>
</evidence>
<dbReference type="EMBL" id="CVRI01000043">
    <property type="protein sequence ID" value="CRK96426.1"/>
    <property type="molecule type" value="Genomic_DNA"/>
</dbReference>
<evidence type="ECO:0000256" key="1">
    <source>
        <dbReference type="SAM" id="Phobius"/>
    </source>
</evidence>
<keyword evidence="1" id="KW-0812">Transmembrane</keyword>
<dbReference type="AlphaFoldDB" id="A0A1J1I9L2"/>